<dbReference type="PANTHER" id="PTHR37984">
    <property type="entry name" value="PROTEIN CBG26694"/>
    <property type="match status" value="1"/>
</dbReference>
<dbReference type="FunFam" id="3.10.10.10:FF:000007">
    <property type="entry name" value="Retrovirus-related Pol polyprotein from transposon 17.6-like Protein"/>
    <property type="match status" value="1"/>
</dbReference>
<keyword evidence="6" id="KW-0378">Hydrolase</keyword>
<dbReference type="Gene3D" id="3.10.10.10">
    <property type="entry name" value="HIV Type 1 Reverse Transcriptase, subunit A, domain 1"/>
    <property type="match status" value="1"/>
</dbReference>
<dbReference type="CDD" id="cd09274">
    <property type="entry name" value="RNase_HI_RT_Ty3"/>
    <property type="match status" value="1"/>
</dbReference>
<keyword evidence="4" id="KW-0540">Nuclease</keyword>
<dbReference type="PANTHER" id="PTHR37984:SF5">
    <property type="entry name" value="PROTEIN NYNRIN-LIKE"/>
    <property type="match status" value="1"/>
</dbReference>
<keyword evidence="10" id="KW-1185">Reference proteome</keyword>
<evidence type="ECO:0000313" key="9">
    <source>
        <dbReference type="EMBL" id="CAH9060250.1"/>
    </source>
</evidence>
<proteinExistence type="predicted"/>
<keyword evidence="2" id="KW-0808">Transferase</keyword>
<evidence type="ECO:0000256" key="4">
    <source>
        <dbReference type="ARBA" id="ARBA00022722"/>
    </source>
</evidence>
<dbReference type="SUPFAM" id="SSF56672">
    <property type="entry name" value="DNA/RNA polymerases"/>
    <property type="match status" value="1"/>
</dbReference>
<dbReference type="GO" id="GO:0004519">
    <property type="term" value="F:endonuclease activity"/>
    <property type="evidence" value="ECO:0007669"/>
    <property type="project" value="UniProtKB-KW"/>
</dbReference>
<accession>A0AAV0C3M1</accession>
<sequence>MFLIFWVNGKKYKLQGVPRKESQGASLNIMAPVEPNLNSDNSDHIYLGSLLNEFDAVFDEPRTLPPFREHYHAINLIPGSQPPNRRPYRYPYFQKNEIERQVEDLLQKGFIRPSYSPFASPVLLVKKQDDSWRMCVDYRALNKITVPDKYPIPNIDELLDELHGATFFSKIDLRSGYHQIRVRTIDIPKTAFRTHSGHYEYVVMPFGLTNAPATFQAAMNDLFRPYLRKFVLVFFDDILVYSQTADLHKQHLRTILQALKHHSYFANLKKCAFGQTRISFLGHRISAQGVETHHEKISAIREWPIPTTVTELRGFLGLAGYYRRFVKNYVQHWRHYLLGRHFTVRTDHNSLKNLMDQQMLTNSQQRLILKLLPFDFNIVYKAGRENVGADSLSRRPQHADFLNMVVPLPMDFLDLEEALLQDPFTAPIITALLQDAQSQPGYSLVQQRLYYNGRLVI</sequence>
<evidence type="ECO:0000256" key="2">
    <source>
        <dbReference type="ARBA" id="ARBA00022679"/>
    </source>
</evidence>
<dbReference type="GO" id="GO:0008233">
    <property type="term" value="F:peptidase activity"/>
    <property type="evidence" value="ECO:0007669"/>
    <property type="project" value="UniProtKB-KW"/>
</dbReference>
<dbReference type="Pfam" id="PF00078">
    <property type="entry name" value="RVT_1"/>
    <property type="match status" value="1"/>
</dbReference>
<dbReference type="GO" id="GO:0003964">
    <property type="term" value="F:RNA-directed DNA polymerase activity"/>
    <property type="evidence" value="ECO:0007669"/>
    <property type="project" value="UniProtKB-KW"/>
</dbReference>
<dbReference type="InterPro" id="IPR043128">
    <property type="entry name" value="Rev_trsase/Diguanyl_cyclase"/>
</dbReference>
<dbReference type="Pfam" id="PF17917">
    <property type="entry name" value="RT_RNaseH"/>
    <property type="match status" value="1"/>
</dbReference>
<evidence type="ECO:0000259" key="8">
    <source>
        <dbReference type="PROSITE" id="PS50878"/>
    </source>
</evidence>
<dbReference type="Gene3D" id="3.30.70.270">
    <property type="match status" value="2"/>
</dbReference>
<dbReference type="InterPro" id="IPR041373">
    <property type="entry name" value="RT_RNaseH"/>
</dbReference>
<keyword evidence="5" id="KW-0255">Endonuclease</keyword>
<dbReference type="InterPro" id="IPR050951">
    <property type="entry name" value="Retrovirus_Pol_polyprotein"/>
</dbReference>
<organism evidence="9 10">
    <name type="scientific">Cuscuta epithymum</name>
    <dbReference type="NCBI Taxonomy" id="186058"/>
    <lineage>
        <taxon>Eukaryota</taxon>
        <taxon>Viridiplantae</taxon>
        <taxon>Streptophyta</taxon>
        <taxon>Embryophyta</taxon>
        <taxon>Tracheophyta</taxon>
        <taxon>Spermatophyta</taxon>
        <taxon>Magnoliopsida</taxon>
        <taxon>eudicotyledons</taxon>
        <taxon>Gunneridae</taxon>
        <taxon>Pentapetalae</taxon>
        <taxon>asterids</taxon>
        <taxon>lamiids</taxon>
        <taxon>Solanales</taxon>
        <taxon>Convolvulaceae</taxon>
        <taxon>Cuscuteae</taxon>
        <taxon>Cuscuta</taxon>
        <taxon>Cuscuta subgen. Cuscuta</taxon>
    </lineage>
</organism>
<dbReference type="PROSITE" id="PS50878">
    <property type="entry name" value="RT_POL"/>
    <property type="match status" value="1"/>
</dbReference>
<dbReference type="InterPro" id="IPR043502">
    <property type="entry name" value="DNA/RNA_pol_sf"/>
</dbReference>
<feature type="non-terminal residue" evidence="9">
    <location>
        <position position="457"/>
    </location>
</feature>
<reference evidence="9" key="1">
    <citation type="submission" date="2022-07" db="EMBL/GenBank/DDBJ databases">
        <authorList>
            <person name="Macas J."/>
            <person name="Novak P."/>
            <person name="Neumann P."/>
        </authorList>
    </citation>
    <scope>NUCLEOTIDE SEQUENCE</scope>
</reference>
<gene>
    <name evidence="9" type="ORF">CEPIT_LOCUS1525</name>
</gene>
<dbReference type="CDD" id="cd01647">
    <property type="entry name" value="RT_LTR"/>
    <property type="match status" value="1"/>
</dbReference>
<evidence type="ECO:0000256" key="1">
    <source>
        <dbReference type="ARBA" id="ARBA00022670"/>
    </source>
</evidence>
<dbReference type="EMBL" id="CAMAPF010000008">
    <property type="protein sequence ID" value="CAH9060250.1"/>
    <property type="molecule type" value="Genomic_DNA"/>
</dbReference>
<feature type="domain" description="Reverse transcriptase" evidence="8">
    <location>
        <begin position="106"/>
        <end position="285"/>
    </location>
</feature>
<evidence type="ECO:0000313" key="10">
    <source>
        <dbReference type="Proteomes" id="UP001152523"/>
    </source>
</evidence>
<protein>
    <recommendedName>
        <fullName evidence="8">Reverse transcriptase domain-containing protein</fullName>
    </recommendedName>
</protein>
<evidence type="ECO:0000256" key="6">
    <source>
        <dbReference type="ARBA" id="ARBA00022801"/>
    </source>
</evidence>
<evidence type="ECO:0000256" key="5">
    <source>
        <dbReference type="ARBA" id="ARBA00022759"/>
    </source>
</evidence>
<name>A0AAV0C3M1_9ASTE</name>
<evidence type="ECO:0000256" key="3">
    <source>
        <dbReference type="ARBA" id="ARBA00022695"/>
    </source>
</evidence>
<keyword evidence="1" id="KW-0645">Protease</keyword>
<keyword evidence="3" id="KW-0548">Nucleotidyltransferase</keyword>
<keyword evidence="7" id="KW-0695">RNA-directed DNA polymerase</keyword>
<dbReference type="Proteomes" id="UP001152523">
    <property type="component" value="Unassembled WGS sequence"/>
</dbReference>
<dbReference type="AlphaFoldDB" id="A0AAV0C3M1"/>
<dbReference type="GO" id="GO:0006508">
    <property type="term" value="P:proteolysis"/>
    <property type="evidence" value="ECO:0007669"/>
    <property type="project" value="UniProtKB-KW"/>
</dbReference>
<dbReference type="InterPro" id="IPR000477">
    <property type="entry name" value="RT_dom"/>
</dbReference>
<evidence type="ECO:0000256" key="7">
    <source>
        <dbReference type="ARBA" id="ARBA00022918"/>
    </source>
</evidence>
<comment type="caution">
    <text evidence="9">The sequence shown here is derived from an EMBL/GenBank/DDBJ whole genome shotgun (WGS) entry which is preliminary data.</text>
</comment>